<sequence>MSDAPSDAAAPPPPPSAAGSSASAMSTSTLGSAPQRKRHRDDHVQYAYTIQREAGLRGMLIWTIAGASTVFMAHHLFPLVRRQTLAGKAFLTSGFTIFGLCTGAESVLQHHETQQRSEENLIRDRARAELGRRGVVASEAEIERWRTSERDKLIERLRREREEQRRLRDVGKVQQEREQQEAVKAVGQVETEG</sequence>
<evidence type="ECO:0000256" key="1">
    <source>
        <dbReference type="SAM" id="MobiDB-lite"/>
    </source>
</evidence>
<keyword evidence="2" id="KW-0812">Transmembrane</keyword>
<feature type="compositionally biased region" description="Basic and acidic residues" evidence="1">
    <location>
        <begin position="165"/>
        <end position="181"/>
    </location>
</feature>
<feature type="compositionally biased region" description="Low complexity" evidence="1">
    <location>
        <begin position="17"/>
        <end position="33"/>
    </location>
</feature>
<feature type="transmembrane region" description="Helical" evidence="2">
    <location>
        <begin position="59"/>
        <end position="77"/>
    </location>
</feature>
<evidence type="ECO:0000313" key="4">
    <source>
        <dbReference type="Proteomes" id="UP000245884"/>
    </source>
</evidence>
<dbReference type="EMBL" id="KZ819665">
    <property type="protein sequence ID" value="PWN28487.1"/>
    <property type="molecule type" value="Genomic_DNA"/>
</dbReference>
<feature type="region of interest" description="Disordered" evidence="1">
    <location>
        <begin position="165"/>
        <end position="193"/>
    </location>
</feature>
<evidence type="ECO:0000313" key="3">
    <source>
        <dbReference type="EMBL" id="PWN28487.1"/>
    </source>
</evidence>
<protein>
    <submittedName>
        <fullName evidence="3">Uncharacterized protein</fullName>
    </submittedName>
</protein>
<dbReference type="OrthoDB" id="3356019at2759"/>
<keyword evidence="4" id="KW-1185">Reference proteome</keyword>
<name>A0A316UT75_9BASI</name>
<proteinExistence type="predicted"/>
<accession>A0A316UT75</accession>
<evidence type="ECO:0000256" key="2">
    <source>
        <dbReference type="SAM" id="Phobius"/>
    </source>
</evidence>
<dbReference type="GeneID" id="37027702"/>
<keyword evidence="2" id="KW-0472">Membrane</keyword>
<reference evidence="3 4" key="1">
    <citation type="journal article" date="2018" name="Mol. Biol. Evol.">
        <title>Broad Genomic Sampling Reveals a Smut Pathogenic Ancestry of the Fungal Clade Ustilaginomycotina.</title>
        <authorList>
            <person name="Kijpornyongpan T."/>
            <person name="Mondo S.J."/>
            <person name="Barry K."/>
            <person name="Sandor L."/>
            <person name="Lee J."/>
            <person name="Lipzen A."/>
            <person name="Pangilinan J."/>
            <person name="LaButti K."/>
            <person name="Hainaut M."/>
            <person name="Henrissat B."/>
            <person name="Grigoriev I.V."/>
            <person name="Spatafora J.W."/>
            <person name="Aime M.C."/>
        </authorList>
    </citation>
    <scope>NUCLEOTIDE SEQUENCE [LARGE SCALE GENOMIC DNA]</scope>
    <source>
        <strain evidence="3 4">MCA 5214</strain>
    </source>
</reference>
<dbReference type="AlphaFoldDB" id="A0A316UT75"/>
<dbReference type="Proteomes" id="UP000245884">
    <property type="component" value="Unassembled WGS sequence"/>
</dbReference>
<organism evidence="3 4">
    <name type="scientific">Jaminaea rosea</name>
    <dbReference type="NCBI Taxonomy" id="1569628"/>
    <lineage>
        <taxon>Eukaryota</taxon>
        <taxon>Fungi</taxon>
        <taxon>Dikarya</taxon>
        <taxon>Basidiomycota</taxon>
        <taxon>Ustilaginomycotina</taxon>
        <taxon>Exobasidiomycetes</taxon>
        <taxon>Microstromatales</taxon>
        <taxon>Microstromatales incertae sedis</taxon>
        <taxon>Jaminaea</taxon>
    </lineage>
</organism>
<gene>
    <name evidence="3" type="ORF">BDZ90DRAFT_231474</name>
</gene>
<keyword evidence="2" id="KW-1133">Transmembrane helix</keyword>
<feature type="region of interest" description="Disordered" evidence="1">
    <location>
        <begin position="1"/>
        <end position="40"/>
    </location>
</feature>
<dbReference type="RefSeq" id="XP_025363099.1">
    <property type="nucleotide sequence ID" value="XM_025505879.1"/>
</dbReference>